<accession>A0A9E6RDW8</accession>
<dbReference type="EMBL" id="CP081869">
    <property type="protein sequence ID" value="QZN99031.1"/>
    <property type="molecule type" value="Genomic_DNA"/>
</dbReference>
<dbReference type="KEGG" id="cmet:K6K41_19485"/>
<sequence length="82" mass="8316">MSATPMLCTVVSFTVLGFPGSVSVGLPSGKTGSSIVPAMKGALDENALFSSNSARDRLRLSWCSIGPVVAVALTPPCIDSTS</sequence>
<protein>
    <submittedName>
        <fullName evidence="1">Uncharacterized protein</fullName>
    </submittedName>
</protein>
<keyword evidence="2" id="KW-1185">Reference proteome</keyword>
<proteinExistence type="predicted"/>
<evidence type="ECO:0000313" key="2">
    <source>
        <dbReference type="Proteomes" id="UP000825701"/>
    </source>
</evidence>
<name>A0A9E6RDW8_9HYPH</name>
<gene>
    <name evidence="1" type="ORF">K6K41_19485</name>
</gene>
<reference evidence="1" key="1">
    <citation type="submission" date="2021-08" db="EMBL/GenBank/DDBJ databases">
        <authorList>
            <person name="Zhang H."/>
            <person name="Xu M."/>
            <person name="Yu Z."/>
            <person name="Yang L."/>
            <person name="Cai Y."/>
        </authorList>
    </citation>
    <scope>NUCLEOTIDE SEQUENCE</scope>
    <source>
        <strain evidence="1">CHL1</strain>
    </source>
</reference>
<evidence type="ECO:0000313" key="1">
    <source>
        <dbReference type="EMBL" id="QZN99031.1"/>
    </source>
</evidence>
<dbReference type="AlphaFoldDB" id="A0A9E6RDW8"/>
<organism evidence="1 2">
    <name type="scientific">Chenggangzhangella methanolivorans</name>
    <dbReference type="NCBI Taxonomy" id="1437009"/>
    <lineage>
        <taxon>Bacteria</taxon>
        <taxon>Pseudomonadati</taxon>
        <taxon>Pseudomonadota</taxon>
        <taxon>Alphaproteobacteria</taxon>
        <taxon>Hyphomicrobiales</taxon>
        <taxon>Methylopilaceae</taxon>
        <taxon>Chenggangzhangella</taxon>
    </lineage>
</organism>
<dbReference type="RefSeq" id="WP_261402054.1">
    <property type="nucleotide sequence ID" value="NZ_CP081869.1"/>
</dbReference>
<dbReference type="Proteomes" id="UP000825701">
    <property type="component" value="Chromosome"/>
</dbReference>